<organism evidence="2 3">
    <name type="scientific">Candidimonas nitroreducens</name>
    <dbReference type="NCBI Taxonomy" id="683354"/>
    <lineage>
        <taxon>Bacteria</taxon>
        <taxon>Pseudomonadati</taxon>
        <taxon>Pseudomonadota</taxon>
        <taxon>Betaproteobacteria</taxon>
        <taxon>Burkholderiales</taxon>
        <taxon>Alcaligenaceae</taxon>
        <taxon>Candidimonas</taxon>
    </lineage>
</organism>
<dbReference type="AlphaFoldDB" id="A0A225M996"/>
<dbReference type="SMART" id="SM00670">
    <property type="entry name" value="PINc"/>
    <property type="match status" value="1"/>
</dbReference>
<evidence type="ECO:0000313" key="3">
    <source>
        <dbReference type="Proteomes" id="UP000214603"/>
    </source>
</evidence>
<accession>A0A225M996</accession>
<keyword evidence="3" id="KW-1185">Reference proteome</keyword>
<dbReference type="RefSeq" id="WP_088604830.1">
    <property type="nucleotide sequence ID" value="NZ_NJIH01000010.1"/>
</dbReference>
<dbReference type="PANTHER" id="PTHR34610:SF4">
    <property type="entry name" value="SLL8027 PROTEIN"/>
    <property type="match status" value="1"/>
</dbReference>
<name>A0A225M996_9BURK</name>
<gene>
    <name evidence="2" type="ORF">CEY11_18245</name>
</gene>
<dbReference type="Pfam" id="PF13470">
    <property type="entry name" value="PIN_3"/>
    <property type="match status" value="1"/>
</dbReference>
<comment type="caution">
    <text evidence="2">The sequence shown here is derived from an EMBL/GenBank/DDBJ whole genome shotgun (WGS) entry which is preliminary data.</text>
</comment>
<dbReference type="InterPro" id="IPR002850">
    <property type="entry name" value="PIN_toxin-like"/>
</dbReference>
<evidence type="ECO:0000313" key="2">
    <source>
        <dbReference type="EMBL" id="OWT56823.1"/>
    </source>
</evidence>
<sequence length="142" mass="16317">MRIERAVVDTNVLISAALSPRSAPAQIVDCLLQHATLVFSRETFEELETRLWRPKFDRYLDMERRRLLLHDFAAAAQWVELPATPRPAYSRDPNDDVFLHTALQGKAEWLVSGDKDLLELPPADRGFEILSPAQALEKWHQK</sequence>
<dbReference type="SUPFAM" id="SSF88723">
    <property type="entry name" value="PIN domain-like"/>
    <property type="match status" value="1"/>
</dbReference>
<dbReference type="InterPro" id="IPR029060">
    <property type="entry name" value="PIN-like_dom_sf"/>
</dbReference>
<feature type="domain" description="PIN" evidence="1">
    <location>
        <begin position="4"/>
        <end position="119"/>
    </location>
</feature>
<reference evidence="3" key="1">
    <citation type="submission" date="2017-06" db="EMBL/GenBank/DDBJ databases">
        <title>Herbaspirillum phytohormonus sp. nov., isolated from the root nodule of Robinia pseudoacacia in lead-zinc mine.</title>
        <authorList>
            <person name="Fan M."/>
            <person name="Lin Y."/>
        </authorList>
    </citation>
    <scope>NUCLEOTIDE SEQUENCE [LARGE SCALE GENOMIC DNA]</scope>
    <source>
        <strain evidence="3">SC-089</strain>
    </source>
</reference>
<dbReference type="EMBL" id="NJIH01000010">
    <property type="protein sequence ID" value="OWT56823.1"/>
    <property type="molecule type" value="Genomic_DNA"/>
</dbReference>
<dbReference type="OrthoDB" id="9792229at2"/>
<proteinExistence type="predicted"/>
<evidence type="ECO:0000259" key="1">
    <source>
        <dbReference type="SMART" id="SM00670"/>
    </source>
</evidence>
<dbReference type="NCBIfam" id="TIGR00305">
    <property type="entry name" value="putative toxin-antitoxin system toxin component, PIN family"/>
    <property type="match status" value="1"/>
</dbReference>
<dbReference type="PANTHER" id="PTHR34610">
    <property type="entry name" value="SSL7007 PROTEIN"/>
    <property type="match status" value="1"/>
</dbReference>
<dbReference type="InterPro" id="IPR002716">
    <property type="entry name" value="PIN_dom"/>
</dbReference>
<dbReference type="Proteomes" id="UP000214603">
    <property type="component" value="Unassembled WGS sequence"/>
</dbReference>
<protein>
    <submittedName>
        <fullName evidence="2">Putative toxin-antitoxin system toxin component, PIN family</fullName>
    </submittedName>
</protein>